<evidence type="ECO:0000313" key="7">
    <source>
        <dbReference type="Proteomes" id="UP000014204"/>
    </source>
</evidence>
<dbReference type="SMART" id="SM00421">
    <property type="entry name" value="HTH_LUXR"/>
    <property type="match status" value="1"/>
</dbReference>
<organism evidence="6 7">
    <name type="scientific">Adlercreutzia caecimuris B7</name>
    <dbReference type="NCBI Taxonomy" id="1235794"/>
    <lineage>
        <taxon>Bacteria</taxon>
        <taxon>Bacillati</taxon>
        <taxon>Actinomycetota</taxon>
        <taxon>Coriobacteriia</taxon>
        <taxon>Eggerthellales</taxon>
        <taxon>Eggerthellaceae</taxon>
        <taxon>Adlercreutzia</taxon>
    </lineage>
</organism>
<evidence type="ECO:0000256" key="3">
    <source>
        <dbReference type="ARBA" id="ARBA00023163"/>
    </source>
</evidence>
<keyword evidence="1" id="KW-0805">Transcription regulation</keyword>
<dbReference type="CDD" id="cd06170">
    <property type="entry name" value="LuxR_C_like"/>
    <property type="match status" value="1"/>
</dbReference>
<dbReference type="OrthoDB" id="9808843at2"/>
<dbReference type="PRINTS" id="PR00038">
    <property type="entry name" value="HTHLUXR"/>
</dbReference>
<feature type="transmembrane region" description="Helical" evidence="4">
    <location>
        <begin position="28"/>
        <end position="46"/>
    </location>
</feature>
<dbReference type="HOGENOM" id="CLU_027066_3_0_11"/>
<keyword evidence="7" id="KW-1185">Reference proteome</keyword>
<feature type="transmembrane region" description="Helical" evidence="4">
    <location>
        <begin position="120"/>
        <end position="140"/>
    </location>
</feature>
<dbReference type="STRING" id="1235794.C811_02241"/>
<keyword evidence="2" id="KW-0238">DNA-binding</keyword>
<keyword evidence="4" id="KW-0812">Transmembrane</keyword>
<dbReference type="GO" id="GO:0003677">
    <property type="term" value="F:DNA binding"/>
    <property type="evidence" value="ECO:0007669"/>
    <property type="project" value="UniProtKB-KW"/>
</dbReference>
<dbReference type="Pfam" id="PF00196">
    <property type="entry name" value="GerE"/>
    <property type="match status" value="1"/>
</dbReference>
<evidence type="ECO:0000256" key="1">
    <source>
        <dbReference type="ARBA" id="ARBA00023015"/>
    </source>
</evidence>
<protein>
    <recommendedName>
        <fullName evidence="5">HTH luxR-type domain-containing protein</fullName>
    </recommendedName>
</protein>
<feature type="transmembrane region" description="Helical" evidence="4">
    <location>
        <begin position="58"/>
        <end position="80"/>
    </location>
</feature>
<feature type="transmembrane region" description="Helical" evidence="4">
    <location>
        <begin position="342"/>
        <end position="362"/>
    </location>
</feature>
<feature type="transmembrane region" description="Helical" evidence="4">
    <location>
        <begin position="92"/>
        <end position="114"/>
    </location>
</feature>
<dbReference type="PROSITE" id="PS50043">
    <property type="entry name" value="HTH_LUXR_2"/>
    <property type="match status" value="1"/>
</dbReference>
<dbReference type="Proteomes" id="UP000014204">
    <property type="component" value="Unassembled WGS sequence"/>
</dbReference>
<evidence type="ECO:0000259" key="5">
    <source>
        <dbReference type="PROSITE" id="PS50043"/>
    </source>
</evidence>
<dbReference type="Gene3D" id="1.10.10.10">
    <property type="entry name" value="Winged helix-like DNA-binding domain superfamily/Winged helix DNA-binding domain"/>
    <property type="match status" value="1"/>
</dbReference>
<dbReference type="EMBL" id="ASSY01000010">
    <property type="protein sequence ID" value="EOS49779.1"/>
    <property type="molecule type" value="Genomic_DNA"/>
</dbReference>
<evidence type="ECO:0000313" key="6">
    <source>
        <dbReference type="EMBL" id="EOS49779.1"/>
    </source>
</evidence>
<dbReference type="eggNOG" id="COG2197">
    <property type="taxonomic scope" value="Bacteria"/>
</dbReference>
<dbReference type="PANTHER" id="PTHR44688">
    <property type="entry name" value="DNA-BINDING TRANSCRIPTIONAL ACTIVATOR DEVR_DOSR"/>
    <property type="match status" value="1"/>
</dbReference>
<evidence type="ECO:0000256" key="4">
    <source>
        <dbReference type="SAM" id="Phobius"/>
    </source>
</evidence>
<keyword evidence="4" id="KW-1133">Transmembrane helix</keyword>
<gene>
    <name evidence="6" type="ORF">C811_02241</name>
</gene>
<dbReference type="InterPro" id="IPR016032">
    <property type="entry name" value="Sig_transdc_resp-reg_C-effctor"/>
</dbReference>
<dbReference type="AlphaFoldDB" id="R9KTC9"/>
<reference evidence="6 7" key="1">
    <citation type="submission" date="2013-04" db="EMBL/GenBank/DDBJ databases">
        <title>The Genome Sequence of Enterorhabdus caecimuris B7.</title>
        <authorList>
            <consortium name="The Broad Institute Genomics Platform"/>
            <consortium name="The Broad Institute Genome Sequencing Center for Infectious Disease"/>
            <person name="Earl A."/>
            <person name="Xavier R."/>
            <person name="Elson C."/>
            <person name="Duck W."/>
            <person name="Walker B."/>
            <person name="Young S."/>
            <person name="Zeng Q."/>
            <person name="Gargeya S."/>
            <person name="Fitzgerald M."/>
            <person name="Haas B."/>
            <person name="Abouelleil A."/>
            <person name="Allen A.W."/>
            <person name="Alvarado L."/>
            <person name="Arachchi H.M."/>
            <person name="Berlin A.M."/>
            <person name="Chapman S.B."/>
            <person name="Gainer-Dewar J."/>
            <person name="Goldberg J."/>
            <person name="Griggs A."/>
            <person name="Gujja S."/>
            <person name="Hansen M."/>
            <person name="Howarth C."/>
            <person name="Imamovic A."/>
            <person name="Ireland A."/>
            <person name="Larimer J."/>
            <person name="McCowan C."/>
            <person name="Murphy C."/>
            <person name="Pearson M."/>
            <person name="Poon T.W."/>
            <person name="Priest M."/>
            <person name="Roberts A."/>
            <person name="Saif S."/>
            <person name="Shea T."/>
            <person name="Sisk P."/>
            <person name="Sykes S."/>
            <person name="Wortman J."/>
            <person name="Nusbaum C."/>
            <person name="Birren B."/>
        </authorList>
    </citation>
    <scope>NUCLEOTIDE SEQUENCE [LARGE SCALE GENOMIC DNA]</scope>
    <source>
        <strain evidence="6 7">B7</strain>
    </source>
</reference>
<evidence type="ECO:0000256" key="2">
    <source>
        <dbReference type="ARBA" id="ARBA00023125"/>
    </source>
</evidence>
<feature type="transmembrane region" description="Helical" evidence="4">
    <location>
        <begin position="253"/>
        <end position="270"/>
    </location>
</feature>
<feature type="domain" description="HTH luxR-type" evidence="5">
    <location>
        <begin position="426"/>
        <end position="491"/>
    </location>
</feature>
<feature type="transmembrane region" description="Helical" evidence="4">
    <location>
        <begin position="306"/>
        <end position="330"/>
    </location>
</feature>
<keyword evidence="4" id="KW-0472">Membrane</keyword>
<dbReference type="GO" id="GO:0006355">
    <property type="term" value="P:regulation of DNA-templated transcription"/>
    <property type="evidence" value="ECO:0007669"/>
    <property type="project" value="InterPro"/>
</dbReference>
<dbReference type="GeneID" id="82192072"/>
<dbReference type="InterPro" id="IPR036388">
    <property type="entry name" value="WH-like_DNA-bd_sf"/>
</dbReference>
<dbReference type="PATRIC" id="fig|1235794.3.peg.2210"/>
<dbReference type="PANTHER" id="PTHR44688:SF16">
    <property type="entry name" value="DNA-BINDING TRANSCRIPTIONAL ACTIVATOR DEVR_DOSR"/>
    <property type="match status" value="1"/>
</dbReference>
<dbReference type="SUPFAM" id="SSF46894">
    <property type="entry name" value="C-terminal effector domain of the bipartite response regulators"/>
    <property type="match status" value="1"/>
</dbReference>
<accession>R9KTC9</accession>
<proteinExistence type="predicted"/>
<sequence>MAGFAHKEHAGLQRDDCKAKGHGHDGDVGLVCFIAYFFCISALVSMRSLRFGPLSDEGALVSFLAFLGSACLTLLALAMAEPYLLHRPVHRRLSLVAAVLLFLGPAYCAVESVLSHANTWAMFFMFCLSGCGYGCCMLVWGRALAVKEVAHSARQVFADTCAAVVVMVVAMVPPEAVGMALMAVLGVVAGVVGSRKVPDTPSAELLSGQVVVSDTRNAIPKSSYFVGATLWLVYGIFWSLLGDISFTGGSMGFLVVVATIILAVAGLSIVRLHHHPIANLSRAFWLAVPLLVTGLAFFVAGEEWLIRVAVVLIVLSMVVSYMHLMAHFAALAHRPTLLPDQMFAWGWLAPYAGMFIGVFVGILLRSAGGEATNLFLPIAAGVLVVVVIASMRSIEVIAAHKRDYEARRAAAAAVEEPVDIEVQMGDVFADLGLSLREKDVAALLMQGHSQAAIAGQLFVAASTVNTHVKHIYRKACVNSKQEFIDLCQKKLEEAQTSPSVG</sequence>
<feature type="transmembrane region" description="Helical" evidence="4">
    <location>
        <begin position="282"/>
        <end position="300"/>
    </location>
</feature>
<feature type="transmembrane region" description="Helical" evidence="4">
    <location>
        <begin position="374"/>
        <end position="394"/>
    </location>
</feature>
<comment type="caution">
    <text evidence="6">The sequence shown here is derived from an EMBL/GenBank/DDBJ whole genome shotgun (WGS) entry which is preliminary data.</text>
</comment>
<keyword evidence="3" id="KW-0804">Transcription</keyword>
<feature type="transmembrane region" description="Helical" evidence="4">
    <location>
        <begin position="223"/>
        <end position="241"/>
    </location>
</feature>
<dbReference type="RefSeq" id="WP_016310416.1">
    <property type="nucleotide sequence ID" value="NZ_KE159646.1"/>
</dbReference>
<name>R9KTC9_9ACTN</name>
<dbReference type="InterPro" id="IPR000792">
    <property type="entry name" value="Tscrpt_reg_LuxR_C"/>
</dbReference>